<evidence type="ECO:0000313" key="2">
    <source>
        <dbReference type="EMBL" id="MQM30515.1"/>
    </source>
</evidence>
<dbReference type="Proteomes" id="UP000342300">
    <property type="component" value="Unassembled WGS sequence"/>
</dbReference>
<name>A0A6A7RSR4_9PROT</name>
<comment type="caution">
    <text evidence="2">The sequence shown here is derived from an EMBL/GenBank/DDBJ whole genome shotgun (WGS) entry which is preliminary data.</text>
</comment>
<proteinExistence type="predicted"/>
<sequence>MKKAVQKTAAPEASSTAITTKAPTKAAAKVTTTEPPLRILKIARCPTVSGKSTLTYHLGCTPESAIKVRLYGNTGNGFLNQDWIAWTAIQEKLELHSPFTSQVLHALFSGKSLNSPGFLMAVLKAEGVVKASTVKGRCYELTKDAGFMAEIERLMASSVELDADTEGREEAKAAAKSKPKKQAGEVEATTEVPTDVDTST</sequence>
<accession>A0A6A7RSR4</accession>
<evidence type="ECO:0000256" key="1">
    <source>
        <dbReference type="SAM" id="MobiDB-lite"/>
    </source>
</evidence>
<feature type="compositionally biased region" description="Low complexity" evidence="1">
    <location>
        <begin position="16"/>
        <end position="30"/>
    </location>
</feature>
<reference evidence="2 3" key="1">
    <citation type="submission" date="2017-09" db="EMBL/GenBank/DDBJ databases">
        <title>Metagenomic Analysis Reveals Denitrifying Candidatus Accumulibacter and Flanking Population as a Source of N2O.</title>
        <authorList>
            <person name="Gao H."/>
            <person name="Mao Y."/>
            <person name="Zhao X."/>
            <person name="Liu W.-T."/>
            <person name="Zhang T."/>
            <person name="Wells G."/>
        </authorList>
    </citation>
    <scope>NUCLEOTIDE SEQUENCE [LARGE SCALE GENOMIC DNA]</scope>
    <source>
        <strain evidence="2">CANDO_2_IC</strain>
    </source>
</reference>
<protein>
    <submittedName>
        <fullName evidence="2">Uncharacterized protein</fullName>
    </submittedName>
</protein>
<feature type="region of interest" description="Disordered" evidence="1">
    <location>
        <begin position="1"/>
        <end position="30"/>
    </location>
</feature>
<gene>
    <name evidence="2" type="ORF">CRU78_08235</name>
</gene>
<dbReference type="EMBL" id="PDHS01000178">
    <property type="protein sequence ID" value="MQM30515.1"/>
    <property type="molecule type" value="Genomic_DNA"/>
</dbReference>
<feature type="region of interest" description="Disordered" evidence="1">
    <location>
        <begin position="162"/>
        <end position="200"/>
    </location>
</feature>
<evidence type="ECO:0000313" key="3">
    <source>
        <dbReference type="Proteomes" id="UP000342300"/>
    </source>
</evidence>
<dbReference type="AlphaFoldDB" id="A0A6A7RSR4"/>
<organism evidence="2 3">
    <name type="scientific">Candidatus Accumulibacter phosphatis</name>
    <dbReference type="NCBI Taxonomy" id="327160"/>
    <lineage>
        <taxon>Bacteria</taxon>
        <taxon>Pseudomonadati</taxon>
        <taxon>Pseudomonadota</taxon>
        <taxon>Betaproteobacteria</taxon>
        <taxon>Candidatus Accumulibacter</taxon>
    </lineage>
</organism>